<dbReference type="Proteomes" id="UP000076871">
    <property type="component" value="Unassembled WGS sequence"/>
</dbReference>
<sequence>MSAETHNLAVDKVLNRAGYATTSTEPAQLRSIHSTSNTAPDPSTPATRPVETSRYPDAKPAGRAVGPHRAH</sequence>
<dbReference type="EMBL" id="KV427679">
    <property type="protein sequence ID" value="KZT00703.1"/>
    <property type="molecule type" value="Genomic_DNA"/>
</dbReference>
<evidence type="ECO:0000256" key="1">
    <source>
        <dbReference type="SAM" id="MobiDB-lite"/>
    </source>
</evidence>
<dbReference type="InParanoid" id="A0A165BBY2"/>
<reference evidence="2 3" key="1">
    <citation type="journal article" date="2016" name="Mol. Biol. Evol.">
        <title>Comparative Genomics of Early-Diverging Mushroom-Forming Fungi Provides Insights into the Origins of Lignocellulose Decay Capabilities.</title>
        <authorList>
            <person name="Nagy L.G."/>
            <person name="Riley R."/>
            <person name="Tritt A."/>
            <person name="Adam C."/>
            <person name="Daum C."/>
            <person name="Floudas D."/>
            <person name="Sun H."/>
            <person name="Yadav J.S."/>
            <person name="Pangilinan J."/>
            <person name="Larsson K.H."/>
            <person name="Matsuura K."/>
            <person name="Barry K."/>
            <person name="Labutti K."/>
            <person name="Kuo R."/>
            <person name="Ohm R.A."/>
            <person name="Bhattacharya S.S."/>
            <person name="Shirouzu T."/>
            <person name="Yoshinaga Y."/>
            <person name="Martin F.M."/>
            <person name="Grigoriev I.V."/>
            <person name="Hibbett D.S."/>
        </authorList>
    </citation>
    <scope>NUCLEOTIDE SEQUENCE [LARGE SCALE GENOMIC DNA]</scope>
    <source>
        <strain evidence="2 3">93-53</strain>
    </source>
</reference>
<accession>A0A165BBY2</accession>
<feature type="compositionally biased region" description="Polar residues" evidence="1">
    <location>
        <begin position="20"/>
        <end position="46"/>
    </location>
</feature>
<feature type="region of interest" description="Disordered" evidence="1">
    <location>
        <begin position="1"/>
        <end position="71"/>
    </location>
</feature>
<keyword evidence="3" id="KW-1185">Reference proteome</keyword>
<dbReference type="GeneID" id="63819860"/>
<gene>
    <name evidence="2" type="ORF">LAESUDRAFT_529210</name>
</gene>
<evidence type="ECO:0000313" key="2">
    <source>
        <dbReference type="EMBL" id="KZT00703.1"/>
    </source>
</evidence>
<dbReference type="RefSeq" id="XP_040758443.1">
    <property type="nucleotide sequence ID" value="XM_040902829.1"/>
</dbReference>
<dbReference type="AlphaFoldDB" id="A0A165BBY2"/>
<evidence type="ECO:0000313" key="3">
    <source>
        <dbReference type="Proteomes" id="UP000076871"/>
    </source>
</evidence>
<organism evidence="2 3">
    <name type="scientific">Laetiporus sulphureus 93-53</name>
    <dbReference type="NCBI Taxonomy" id="1314785"/>
    <lineage>
        <taxon>Eukaryota</taxon>
        <taxon>Fungi</taxon>
        <taxon>Dikarya</taxon>
        <taxon>Basidiomycota</taxon>
        <taxon>Agaricomycotina</taxon>
        <taxon>Agaricomycetes</taxon>
        <taxon>Polyporales</taxon>
        <taxon>Laetiporus</taxon>
    </lineage>
</organism>
<protein>
    <submittedName>
        <fullName evidence="2">Uncharacterized protein</fullName>
    </submittedName>
</protein>
<name>A0A165BBY2_9APHY</name>
<proteinExistence type="predicted"/>